<name>A0A3P7N6U0_DIBLA</name>
<dbReference type="OrthoDB" id="10367049at2759"/>
<sequence>MDAYRDDHPGIHITYRGDGNLLNSRRMHAQRVCPRPALRGRLGKLRTDNHNDKIIDTYQTSRNTETIDSKSISVTPHLET</sequence>
<organism evidence="1 2">
    <name type="scientific">Dibothriocephalus latus</name>
    <name type="common">Fish tapeworm</name>
    <name type="synonym">Diphyllobothrium latum</name>
    <dbReference type="NCBI Taxonomy" id="60516"/>
    <lineage>
        <taxon>Eukaryota</taxon>
        <taxon>Metazoa</taxon>
        <taxon>Spiralia</taxon>
        <taxon>Lophotrochozoa</taxon>
        <taxon>Platyhelminthes</taxon>
        <taxon>Cestoda</taxon>
        <taxon>Eucestoda</taxon>
        <taxon>Diphyllobothriidea</taxon>
        <taxon>Diphyllobothriidae</taxon>
        <taxon>Dibothriocephalus</taxon>
    </lineage>
</organism>
<dbReference type="Proteomes" id="UP000281553">
    <property type="component" value="Unassembled WGS sequence"/>
</dbReference>
<gene>
    <name evidence="1" type="ORF">DILT_LOCUS16798</name>
</gene>
<proteinExistence type="predicted"/>
<accession>A0A3P7N6U0</accession>
<dbReference type="EMBL" id="UYRU01087205">
    <property type="protein sequence ID" value="VDN35520.1"/>
    <property type="molecule type" value="Genomic_DNA"/>
</dbReference>
<evidence type="ECO:0000313" key="2">
    <source>
        <dbReference type="Proteomes" id="UP000281553"/>
    </source>
</evidence>
<evidence type="ECO:0000313" key="1">
    <source>
        <dbReference type="EMBL" id="VDN35520.1"/>
    </source>
</evidence>
<dbReference type="AlphaFoldDB" id="A0A3P7N6U0"/>
<protein>
    <submittedName>
        <fullName evidence="1">Uncharacterized protein</fullName>
    </submittedName>
</protein>
<reference evidence="1 2" key="1">
    <citation type="submission" date="2018-11" db="EMBL/GenBank/DDBJ databases">
        <authorList>
            <consortium name="Pathogen Informatics"/>
        </authorList>
    </citation>
    <scope>NUCLEOTIDE SEQUENCE [LARGE SCALE GENOMIC DNA]</scope>
</reference>
<keyword evidence="2" id="KW-1185">Reference proteome</keyword>